<reference evidence="8 9" key="1">
    <citation type="submission" date="2024-01" db="EMBL/GenBank/DDBJ databases">
        <title>The genomes of 5 underutilized Papilionoideae crops provide insights into root nodulation and disease resistanc.</title>
        <authorList>
            <person name="Jiang F."/>
        </authorList>
    </citation>
    <scope>NUCLEOTIDE SEQUENCE [LARGE SCALE GENOMIC DNA]</scope>
    <source>
        <strain evidence="8">DUOXIRENSHENG_FW03</strain>
        <tissue evidence="8">Leaves</tissue>
    </source>
</reference>
<evidence type="ECO:0000256" key="5">
    <source>
        <dbReference type="SAM" id="Coils"/>
    </source>
</evidence>
<dbReference type="InterPro" id="IPR000157">
    <property type="entry name" value="TIR_dom"/>
</dbReference>
<feature type="compositionally biased region" description="Low complexity" evidence="6">
    <location>
        <begin position="1179"/>
        <end position="1191"/>
    </location>
</feature>
<dbReference type="SUPFAM" id="SSF46785">
    <property type="entry name" value="Winged helix' DNA-binding domain"/>
    <property type="match status" value="1"/>
</dbReference>
<keyword evidence="2" id="KW-0677">Repeat</keyword>
<dbReference type="GO" id="GO:0006952">
    <property type="term" value="P:defense response"/>
    <property type="evidence" value="ECO:0007669"/>
    <property type="project" value="UniProtKB-KW"/>
</dbReference>
<evidence type="ECO:0000256" key="1">
    <source>
        <dbReference type="ARBA" id="ARBA00022614"/>
    </source>
</evidence>
<sequence>MSLRVEGMYFSRKKHDVFLSFRGEDTRKNFTSHLNKALTDNSIKTFTDEQLKRGEDVRTALMKAIQESDMAIIVFSKNYANSTWCLEELWKILECRKMQGQVVIPVFYRVDPSHIRKQSGSFKMAFAKHERDPGLGARLGLRSGPVVPTYEANYDKDKVSKWKIALTEAANLSGWDTRSFRDESQMIENIVKDIEQKRQQKYPNEQKDLVNEENGKKVKSLLETNQVVGIWGVPGIGKTTIAKNLFAKAFPRYDYVCFVANAKEYSPEMLLSELLREDVSTSNDVYVSNRLSGKSVLIVLEDVDMDSIGLSPNMENKIFFEVCYNGLNDLERNTFLDIAFFFKGKKKDHVIRILDACGFDGTNGIKVLNDKVLISISTSIIQMHDSLQKMGLEIVSKESSEEDHGRRSRLKDNEAHEVIKENKGTNKIEGIILDLSLITDLPLRADTFTKMEALRFLKFHNTSLAQKYCNTYPNLPATLESFSDKLRYIEWTGYPFESLPSSFNAKFLVEIHMRQSKVKELWQEIQELGNLEVIDLSESKQLEKLPDLSEAPKLKWVNLSSCESLCDLNPSVLSSDKLVTLILDWCTKLQTVKGKKHLESLEKISVKGCSNLQEFVVSSNLIENLDLSNTKIQILDTSIGHMKNLKWLNLEGLKLKYFVKELSYLTSLTVLKLSDTWDVIDKQQLHVLFKGLCSLKILHMKDFSNLFDLPDNISDLSKLQELRLDGSNVKNLPESINKLGILEILSLENCNNLQSIPMLPFSIKHLGAINCTSLVTVSNLTWATEMRGMNKLITFKNNLILDGRSRKHIAKILQLAMVHAVFHNERSRQVSTHGYNYSSVQLCLPGSMIPEKIKYQNPKSSITVELPKRSKLLGFIYSVVLSSNGGEKKHGSKIKYTCCFPKKGKKEDTWLDHDIGGLKTDHVYVWYDPFHCDTILRYYEPNVCFEFCVANDEGDVDDSIFIQECGVRIIGILDAKDILQNLKLGKYMESSLVKRVETETGQSIATFLSTESSESSDEEESSTSHSIVEEAKVAGKEEHWKSKEVAAATLNTLRKRKEVESKSTIVKNKFEKTPIQQEIKSEKEPTTIEAKSVLYSSDQEDQTQAKKSQKILDTTTREPSPSSSAFVNVDIETVSELAQEKHPPQDQQPFSDTHENVQEAIAKLEEVFPPTLSLKLQPEVVESSSSSSLELANDTNTKKKPTNDVPNAKSPSRSSEDEHEDAGQEDPERNMNGGESSDLKEIPEVASNHCTTPTPKNLEELNDILNQVETNPFIMLRFPEGASMFSRPSKSSLEQSHAGDDQNFDAALDEFRNLAFTGNLHRNIENPEYKREIEAASKRLADFPQGRTLEIENKVQVFMDLFDRACNFYDSQRKISNQITEIIHEKAADFDKLENAKEQFNKIEETMNNRQRVIEEGKHREAEMEERINKLKEELRKEKKEIGNLEADQQKSADAKNEFSQIAKQVSHNIGKSIMKEIELEATKDQHAKDLKALEHSYQQMQANPPF</sequence>
<keyword evidence="3" id="KW-0611">Plant defense</keyword>
<gene>
    <name evidence="8" type="ORF">VNO78_30847</name>
</gene>
<feature type="region of interest" description="Disordered" evidence="6">
    <location>
        <begin position="1094"/>
        <end position="1240"/>
    </location>
</feature>
<dbReference type="InterPro" id="IPR035897">
    <property type="entry name" value="Toll_tir_struct_dom_sf"/>
</dbReference>
<keyword evidence="1" id="KW-0433">Leucine-rich repeat</keyword>
<dbReference type="PRINTS" id="PR00364">
    <property type="entry name" value="DISEASERSIST"/>
</dbReference>
<feature type="region of interest" description="Disordered" evidence="6">
    <location>
        <begin position="1008"/>
        <end position="1028"/>
    </location>
</feature>
<dbReference type="PANTHER" id="PTHR11017:SF243">
    <property type="entry name" value="ADP-RIBOSYL CYCLASE_CYCLIC ADP-RIBOSE HYDROLASE"/>
    <property type="match status" value="1"/>
</dbReference>
<evidence type="ECO:0000313" key="8">
    <source>
        <dbReference type="EMBL" id="KAK7385136.1"/>
    </source>
</evidence>
<dbReference type="InterPro" id="IPR036390">
    <property type="entry name" value="WH_DNA-bd_sf"/>
</dbReference>
<dbReference type="InterPro" id="IPR002182">
    <property type="entry name" value="NB-ARC"/>
</dbReference>
<dbReference type="SUPFAM" id="SSF52058">
    <property type="entry name" value="L domain-like"/>
    <property type="match status" value="1"/>
</dbReference>
<evidence type="ECO:0000313" key="9">
    <source>
        <dbReference type="Proteomes" id="UP001386955"/>
    </source>
</evidence>
<evidence type="ECO:0000256" key="3">
    <source>
        <dbReference type="ARBA" id="ARBA00022821"/>
    </source>
</evidence>
<evidence type="ECO:0000256" key="2">
    <source>
        <dbReference type="ARBA" id="ARBA00022737"/>
    </source>
</evidence>
<dbReference type="Pfam" id="PF01582">
    <property type="entry name" value="TIR"/>
    <property type="match status" value="2"/>
</dbReference>
<feature type="compositionally biased region" description="Basic and acidic residues" evidence="6">
    <location>
        <begin position="1152"/>
        <end position="1166"/>
    </location>
</feature>
<evidence type="ECO:0000256" key="4">
    <source>
        <dbReference type="ARBA" id="ARBA00023027"/>
    </source>
</evidence>
<comment type="caution">
    <text evidence="8">The sequence shown here is derived from an EMBL/GenBank/DDBJ whole genome shotgun (WGS) entry which is preliminary data.</text>
</comment>
<feature type="domain" description="TIR" evidence="7">
    <location>
        <begin position="13"/>
        <end position="198"/>
    </location>
</feature>
<name>A0AAN9RY36_PSOTE</name>
<proteinExistence type="predicted"/>
<keyword evidence="9" id="KW-1185">Reference proteome</keyword>
<evidence type="ECO:0000256" key="6">
    <source>
        <dbReference type="SAM" id="MobiDB-lite"/>
    </source>
</evidence>
<dbReference type="FunFam" id="3.40.50.10140:FF:000007">
    <property type="entry name" value="Disease resistance protein (TIR-NBS-LRR class)"/>
    <property type="match status" value="1"/>
</dbReference>
<evidence type="ECO:0000259" key="7">
    <source>
        <dbReference type="PROSITE" id="PS50104"/>
    </source>
</evidence>
<dbReference type="InterPro" id="IPR058192">
    <property type="entry name" value="WHD_ROQ1-like"/>
</dbReference>
<dbReference type="SMART" id="SM00255">
    <property type="entry name" value="TIR"/>
    <property type="match status" value="1"/>
</dbReference>
<dbReference type="InterPro" id="IPR011713">
    <property type="entry name" value="Leu-rich_rpt_3"/>
</dbReference>
<feature type="compositionally biased region" description="Polar residues" evidence="6">
    <location>
        <begin position="1111"/>
        <end position="1126"/>
    </location>
</feature>
<dbReference type="GO" id="GO:0007165">
    <property type="term" value="P:signal transduction"/>
    <property type="evidence" value="ECO:0007669"/>
    <property type="project" value="InterPro"/>
</dbReference>
<dbReference type="PANTHER" id="PTHR11017">
    <property type="entry name" value="LEUCINE-RICH REPEAT-CONTAINING PROTEIN"/>
    <property type="match status" value="1"/>
</dbReference>
<dbReference type="Proteomes" id="UP001386955">
    <property type="component" value="Unassembled WGS sequence"/>
</dbReference>
<dbReference type="SUPFAM" id="SSF52540">
    <property type="entry name" value="P-loop containing nucleoside triphosphate hydrolases"/>
    <property type="match status" value="1"/>
</dbReference>
<dbReference type="PROSITE" id="PS50104">
    <property type="entry name" value="TIR"/>
    <property type="match status" value="1"/>
</dbReference>
<organism evidence="8 9">
    <name type="scientific">Psophocarpus tetragonolobus</name>
    <name type="common">Winged bean</name>
    <name type="synonym">Dolichos tetragonolobus</name>
    <dbReference type="NCBI Taxonomy" id="3891"/>
    <lineage>
        <taxon>Eukaryota</taxon>
        <taxon>Viridiplantae</taxon>
        <taxon>Streptophyta</taxon>
        <taxon>Embryophyta</taxon>
        <taxon>Tracheophyta</taxon>
        <taxon>Spermatophyta</taxon>
        <taxon>Magnoliopsida</taxon>
        <taxon>eudicotyledons</taxon>
        <taxon>Gunneridae</taxon>
        <taxon>Pentapetalae</taxon>
        <taxon>rosids</taxon>
        <taxon>fabids</taxon>
        <taxon>Fabales</taxon>
        <taxon>Fabaceae</taxon>
        <taxon>Papilionoideae</taxon>
        <taxon>50 kb inversion clade</taxon>
        <taxon>NPAAA clade</taxon>
        <taxon>indigoferoid/millettioid clade</taxon>
        <taxon>Phaseoleae</taxon>
        <taxon>Psophocarpus</taxon>
    </lineage>
</organism>
<feature type="coiled-coil region" evidence="5">
    <location>
        <begin position="1393"/>
        <end position="1448"/>
    </location>
</feature>
<keyword evidence="5" id="KW-0175">Coiled coil</keyword>
<dbReference type="Gene3D" id="3.40.50.10140">
    <property type="entry name" value="Toll/interleukin-1 receptor homology (TIR) domain"/>
    <property type="match status" value="1"/>
</dbReference>
<dbReference type="InterPro" id="IPR032675">
    <property type="entry name" value="LRR_dom_sf"/>
</dbReference>
<dbReference type="Pfam" id="PF00931">
    <property type="entry name" value="NB-ARC"/>
    <property type="match status" value="1"/>
</dbReference>
<dbReference type="SUPFAM" id="SSF52200">
    <property type="entry name" value="Toll/Interleukin receptor TIR domain"/>
    <property type="match status" value="1"/>
</dbReference>
<dbReference type="InterPro" id="IPR044974">
    <property type="entry name" value="Disease_R_plants"/>
</dbReference>
<accession>A0AAN9RY36</accession>
<dbReference type="Pfam" id="PF07725">
    <property type="entry name" value="LRR_3"/>
    <property type="match status" value="1"/>
</dbReference>
<dbReference type="Gene3D" id="3.80.10.10">
    <property type="entry name" value="Ribonuclease Inhibitor"/>
    <property type="match status" value="2"/>
</dbReference>
<dbReference type="EMBL" id="JAYMYS010000008">
    <property type="protein sequence ID" value="KAK7385136.1"/>
    <property type="molecule type" value="Genomic_DNA"/>
</dbReference>
<protein>
    <recommendedName>
        <fullName evidence="7">TIR domain-containing protein</fullName>
    </recommendedName>
</protein>
<dbReference type="Gene3D" id="3.40.50.300">
    <property type="entry name" value="P-loop containing nucleotide triphosphate hydrolases"/>
    <property type="match status" value="1"/>
</dbReference>
<dbReference type="InterPro" id="IPR027417">
    <property type="entry name" value="P-loop_NTPase"/>
</dbReference>
<keyword evidence="4" id="KW-0520">NAD</keyword>
<dbReference type="Pfam" id="PF23282">
    <property type="entry name" value="WHD_ROQ1"/>
    <property type="match status" value="1"/>
</dbReference>